<dbReference type="AlphaFoldDB" id="A0A923I444"/>
<dbReference type="PROSITE" id="PS00501">
    <property type="entry name" value="SPASE_I_1"/>
    <property type="match status" value="1"/>
</dbReference>
<protein>
    <recommendedName>
        <fullName evidence="9 11">Signal peptidase I</fullName>
        <ecNumber evidence="11">3.4.21.89</ecNumber>
    </recommendedName>
</protein>
<comment type="caution">
    <text evidence="14">The sequence shown here is derived from an EMBL/GenBank/DDBJ whole genome shotgun (WGS) entry which is preliminary data.</text>
</comment>
<dbReference type="GO" id="GO:0009003">
    <property type="term" value="F:signal peptidase activity"/>
    <property type="evidence" value="ECO:0007669"/>
    <property type="project" value="UniProtKB-EC"/>
</dbReference>
<accession>A0A923I444</accession>
<keyword evidence="15" id="KW-1185">Reference proteome</keyword>
<feature type="domain" description="Peptidase S24/S26A/S26B/S26C" evidence="13">
    <location>
        <begin position="40"/>
        <end position="104"/>
    </location>
</feature>
<evidence type="ECO:0000259" key="13">
    <source>
        <dbReference type="Pfam" id="PF00717"/>
    </source>
</evidence>
<dbReference type="InterPro" id="IPR001733">
    <property type="entry name" value="Peptidase_S26B"/>
</dbReference>
<evidence type="ECO:0000256" key="12">
    <source>
        <dbReference type="SAM" id="Phobius"/>
    </source>
</evidence>
<evidence type="ECO:0000313" key="14">
    <source>
        <dbReference type="EMBL" id="MBC5579991.1"/>
    </source>
</evidence>
<evidence type="ECO:0000313" key="15">
    <source>
        <dbReference type="Proteomes" id="UP000659630"/>
    </source>
</evidence>
<dbReference type="Proteomes" id="UP000659630">
    <property type="component" value="Unassembled WGS sequence"/>
</dbReference>
<dbReference type="Pfam" id="PF00717">
    <property type="entry name" value="Peptidase_S24"/>
    <property type="match status" value="1"/>
</dbReference>
<evidence type="ECO:0000256" key="2">
    <source>
        <dbReference type="ARBA" id="ARBA00022670"/>
    </source>
</evidence>
<dbReference type="InterPro" id="IPR036286">
    <property type="entry name" value="LexA/Signal_pep-like_sf"/>
</dbReference>
<keyword evidence="5" id="KW-0256">Endoplasmic reticulum</keyword>
<gene>
    <name evidence="14" type="ORF">H8S23_00550</name>
</gene>
<comment type="subcellular location">
    <subcellularLocation>
        <location evidence="1">Endoplasmic reticulum membrane</location>
        <topology evidence="1">Single-pass type II membrane protein</topology>
    </subcellularLocation>
</comment>
<dbReference type="GO" id="GO:0006465">
    <property type="term" value="P:signal peptide processing"/>
    <property type="evidence" value="ECO:0007669"/>
    <property type="project" value="UniProtKB-UniRule"/>
</dbReference>
<dbReference type="GO" id="GO:0004252">
    <property type="term" value="F:serine-type endopeptidase activity"/>
    <property type="evidence" value="ECO:0007669"/>
    <property type="project" value="UniProtKB-UniRule"/>
</dbReference>
<comment type="function">
    <text evidence="10">Catalytic component of the signal peptidase complex (SPC) which catalyzes the cleavage of N-terminal signal sequences from nascent proteins as they are translocated into the lumen of the endoplasmic reticulum. Specifically cleaves N-terminal signal peptides that contain a hydrophobic alpha-helix (h-region) shorter than 18-20 amino acids.</text>
</comment>
<evidence type="ECO:0000256" key="1">
    <source>
        <dbReference type="ARBA" id="ARBA00004648"/>
    </source>
</evidence>
<keyword evidence="8 12" id="KW-0472">Membrane</keyword>
<keyword evidence="2" id="KW-0645">Protease</keyword>
<dbReference type="Gene3D" id="2.10.109.10">
    <property type="entry name" value="Umud Fragment, subunit A"/>
    <property type="match status" value="1"/>
</dbReference>
<evidence type="ECO:0000256" key="6">
    <source>
        <dbReference type="ARBA" id="ARBA00022968"/>
    </source>
</evidence>
<dbReference type="PANTHER" id="PTHR10806:SF6">
    <property type="entry name" value="SIGNAL PEPTIDASE COMPLEX CATALYTIC SUBUNIT SEC11"/>
    <property type="match status" value="1"/>
</dbReference>
<evidence type="ECO:0000256" key="10">
    <source>
        <dbReference type="ARBA" id="ARBA00045533"/>
    </source>
</evidence>
<evidence type="ECO:0000256" key="5">
    <source>
        <dbReference type="ARBA" id="ARBA00022824"/>
    </source>
</evidence>
<proteinExistence type="predicted"/>
<evidence type="ECO:0000256" key="3">
    <source>
        <dbReference type="ARBA" id="ARBA00022692"/>
    </source>
</evidence>
<feature type="transmembrane region" description="Helical" evidence="12">
    <location>
        <begin position="7"/>
        <end position="25"/>
    </location>
</feature>
<dbReference type="RefSeq" id="WP_186886369.1">
    <property type="nucleotide sequence ID" value="NZ_JACONZ010000001.1"/>
</dbReference>
<keyword evidence="7 12" id="KW-1133">Transmembrane helix</keyword>
<name>A0A923I444_9FIRM</name>
<keyword evidence="4 14" id="KW-0378">Hydrolase</keyword>
<dbReference type="PANTHER" id="PTHR10806">
    <property type="entry name" value="SIGNAL PEPTIDASE COMPLEX CATALYTIC SUBUNIT SEC11"/>
    <property type="match status" value="1"/>
</dbReference>
<dbReference type="CDD" id="cd06462">
    <property type="entry name" value="Peptidase_S24_S26"/>
    <property type="match status" value="1"/>
</dbReference>
<keyword evidence="6" id="KW-0735">Signal-anchor</keyword>
<evidence type="ECO:0000256" key="11">
    <source>
        <dbReference type="NCBIfam" id="TIGR02228"/>
    </source>
</evidence>
<feature type="transmembrane region" description="Helical" evidence="12">
    <location>
        <begin position="131"/>
        <end position="152"/>
    </location>
</feature>
<sequence length="168" mass="18239">MKKISRGFAVGIALLALSAALWLLYERFVRKEPLPALFGYAAVTVLSGSMEPAFSAGDLLVIRQEDRYEPGDIVTFSDGGVLITHRIIGREEDGFRTKGDANSAADGALLRPQQIRGRVVCRLPAAGRVVLFLRTPAGLLLVLTAGLGALLLTGPRQKRQRKGEEREK</sequence>
<dbReference type="InterPro" id="IPR015927">
    <property type="entry name" value="Peptidase_S24_S26A/B/C"/>
</dbReference>
<evidence type="ECO:0000256" key="7">
    <source>
        <dbReference type="ARBA" id="ARBA00022989"/>
    </source>
</evidence>
<organism evidence="14 15">
    <name type="scientific">Anaerofilum hominis</name>
    <dbReference type="NCBI Taxonomy" id="2763016"/>
    <lineage>
        <taxon>Bacteria</taxon>
        <taxon>Bacillati</taxon>
        <taxon>Bacillota</taxon>
        <taxon>Clostridia</taxon>
        <taxon>Eubacteriales</taxon>
        <taxon>Oscillospiraceae</taxon>
        <taxon>Anaerofilum</taxon>
    </lineage>
</organism>
<dbReference type="EMBL" id="JACONZ010000001">
    <property type="protein sequence ID" value="MBC5579991.1"/>
    <property type="molecule type" value="Genomic_DNA"/>
</dbReference>
<evidence type="ECO:0000256" key="9">
    <source>
        <dbReference type="ARBA" id="ARBA00033305"/>
    </source>
</evidence>
<dbReference type="InterPro" id="IPR019756">
    <property type="entry name" value="Pept_S26A_signal_pept_1_Ser-AS"/>
</dbReference>
<dbReference type="NCBIfam" id="TIGR02228">
    <property type="entry name" value="sigpep_I_arch"/>
    <property type="match status" value="1"/>
</dbReference>
<evidence type="ECO:0000256" key="8">
    <source>
        <dbReference type="ARBA" id="ARBA00023136"/>
    </source>
</evidence>
<dbReference type="EC" id="3.4.21.89" evidence="11"/>
<dbReference type="SUPFAM" id="SSF51306">
    <property type="entry name" value="LexA/Signal peptidase"/>
    <property type="match status" value="1"/>
</dbReference>
<dbReference type="GO" id="GO:0016020">
    <property type="term" value="C:membrane"/>
    <property type="evidence" value="ECO:0007669"/>
    <property type="project" value="UniProtKB-UniRule"/>
</dbReference>
<dbReference type="PRINTS" id="PR00728">
    <property type="entry name" value="SIGNALPTASE"/>
</dbReference>
<reference evidence="14" key="1">
    <citation type="submission" date="2020-08" db="EMBL/GenBank/DDBJ databases">
        <title>Genome public.</title>
        <authorList>
            <person name="Liu C."/>
            <person name="Sun Q."/>
        </authorList>
    </citation>
    <scope>NUCLEOTIDE SEQUENCE</scope>
    <source>
        <strain evidence="14">BX8</strain>
    </source>
</reference>
<keyword evidence="3 12" id="KW-0812">Transmembrane</keyword>
<evidence type="ECO:0000256" key="4">
    <source>
        <dbReference type="ARBA" id="ARBA00022801"/>
    </source>
</evidence>